<dbReference type="AlphaFoldDB" id="G0VK87"/>
<gene>
    <name evidence="12" type="primary">NCAS0I02530</name>
    <name evidence="12" type="ordered locus">NCAS_0I02530</name>
</gene>
<sequence>MNCERYDVPFVKELDDIQGRLLSRMNSSSDEDCSELVVEFESLVRSLIVAMNQEYNGLSLNSKIDFTSEVNYLDDTLKIGQGKRGDGRLLVMFDELIRFSNWIVEFKRQLQRDVVQSYMGAMDQRELQRDEAIESHVQQEQEQEQPDRYERVQFDHGTTSTKDKLLKTTRRVTHNLVRGNQILQSGLLQSDLNLDELKQQTHSLQQADDKYSQLETVFRKTNSLVKTLERSSHREKRDVYAALLFLACCVGWVLWRRVFRLPVRLTLWLLFRFFRGTLSAAGVVKSISSSTSSTVATVAAATITAITSDDRAVEIAVDEALSRLVAHDEL</sequence>
<dbReference type="GO" id="GO:0031201">
    <property type="term" value="C:SNARE complex"/>
    <property type="evidence" value="ECO:0007669"/>
    <property type="project" value="EnsemblFungi"/>
</dbReference>
<dbReference type="FunCoup" id="G0VK87">
    <property type="interactions" value="68"/>
</dbReference>
<name>G0VK87_NAUCA</name>
<evidence type="ECO:0000256" key="2">
    <source>
        <dbReference type="ARBA" id="ARBA00022448"/>
    </source>
</evidence>
<dbReference type="STRING" id="1064592.G0VK87"/>
<dbReference type="Pfam" id="PF03908">
    <property type="entry name" value="Sec20"/>
    <property type="match status" value="1"/>
</dbReference>
<reference evidence="12 13" key="1">
    <citation type="journal article" date="2011" name="Proc. Natl. Acad. Sci. U.S.A.">
        <title>Evolutionary erosion of yeast sex chromosomes by mating-type switching accidents.</title>
        <authorList>
            <person name="Gordon J.L."/>
            <person name="Armisen D."/>
            <person name="Proux-Wera E."/>
            <person name="Oheigeartaigh S.S."/>
            <person name="Byrne K.P."/>
            <person name="Wolfe K.H."/>
        </authorList>
    </citation>
    <scope>NUCLEOTIDE SEQUENCE [LARGE SCALE GENOMIC DNA]</scope>
    <source>
        <strain evidence="13">ATCC 76901 / BCRC 22586 / CBS 4309 / NBRC 1992 / NRRL Y-12630</strain>
    </source>
</reference>
<evidence type="ECO:0000313" key="13">
    <source>
        <dbReference type="Proteomes" id="UP000001640"/>
    </source>
</evidence>
<evidence type="ECO:0000313" key="12">
    <source>
        <dbReference type="EMBL" id="CCC71921.1"/>
    </source>
</evidence>
<dbReference type="KEGG" id="ncs:NCAS_0I02530"/>
<dbReference type="HOGENOM" id="CLU_046734_0_0_1"/>
<evidence type="ECO:0000256" key="10">
    <source>
        <dbReference type="SAM" id="Phobius"/>
    </source>
</evidence>
<evidence type="ECO:0000256" key="4">
    <source>
        <dbReference type="ARBA" id="ARBA00022824"/>
    </source>
</evidence>
<dbReference type="OMA" id="THSITIM"/>
<dbReference type="GeneID" id="96905608"/>
<evidence type="ECO:0000259" key="11">
    <source>
        <dbReference type="Pfam" id="PF03908"/>
    </source>
</evidence>
<dbReference type="OrthoDB" id="46868at2759"/>
<keyword evidence="5" id="KW-0931">ER-Golgi transport</keyword>
<dbReference type="InParanoid" id="G0VK87"/>
<keyword evidence="8 10" id="KW-0472">Membrane</keyword>
<dbReference type="InterPro" id="IPR056173">
    <property type="entry name" value="Sec20_C"/>
</dbReference>
<keyword evidence="7" id="KW-0175">Coiled coil</keyword>
<protein>
    <recommendedName>
        <fullName evidence="11">Sec20 C-terminal domain-containing protein</fullName>
    </recommendedName>
</protein>
<evidence type="ECO:0000256" key="7">
    <source>
        <dbReference type="ARBA" id="ARBA00023054"/>
    </source>
</evidence>
<dbReference type="RefSeq" id="XP_003678263.1">
    <property type="nucleotide sequence ID" value="XM_003678215.1"/>
</dbReference>
<dbReference type="InterPro" id="IPR005606">
    <property type="entry name" value="Sec20"/>
</dbReference>
<dbReference type="GO" id="GO:0005484">
    <property type="term" value="F:SNAP receptor activity"/>
    <property type="evidence" value="ECO:0007669"/>
    <property type="project" value="InterPro"/>
</dbReference>
<dbReference type="PANTHER" id="PTHR12825">
    <property type="entry name" value="BNIP1-RELATED"/>
    <property type="match status" value="1"/>
</dbReference>
<evidence type="ECO:0000256" key="8">
    <source>
        <dbReference type="ARBA" id="ARBA00023136"/>
    </source>
</evidence>
<keyword evidence="13" id="KW-1185">Reference proteome</keyword>
<evidence type="ECO:0000256" key="9">
    <source>
        <dbReference type="ARBA" id="ARBA00037934"/>
    </source>
</evidence>
<keyword evidence="2" id="KW-0813">Transport</keyword>
<comment type="similarity">
    <text evidence="9">Belongs to the SEC20 family.</text>
</comment>
<feature type="transmembrane region" description="Helical" evidence="10">
    <location>
        <begin position="239"/>
        <end position="259"/>
    </location>
</feature>
<reference key="2">
    <citation type="submission" date="2011-08" db="EMBL/GenBank/DDBJ databases">
        <title>Genome sequence of Naumovozyma castellii.</title>
        <authorList>
            <person name="Gordon J.L."/>
            <person name="Armisen D."/>
            <person name="Proux-Wera E."/>
            <person name="OhEigeartaigh S.S."/>
            <person name="Byrne K.P."/>
            <person name="Wolfe K.H."/>
        </authorList>
    </citation>
    <scope>NUCLEOTIDE SEQUENCE</scope>
    <source>
        <strain>Type strain:CBS 4309</strain>
    </source>
</reference>
<keyword evidence="6 10" id="KW-1133">Transmembrane helix</keyword>
<dbReference type="eggNOG" id="ENOG502S7WD">
    <property type="taxonomic scope" value="Eukaryota"/>
</dbReference>
<evidence type="ECO:0000256" key="1">
    <source>
        <dbReference type="ARBA" id="ARBA00004163"/>
    </source>
</evidence>
<dbReference type="PANTHER" id="PTHR12825:SF0">
    <property type="entry name" value="VESICLE TRANSPORT PROTEIN SEC20"/>
    <property type="match status" value="1"/>
</dbReference>
<keyword evidence="3 10" id="KW-0812">Transmembrane</keyword>
<dbReference type="EMBL" id="HE576760">
    <property type="protein sequence ID" value="CCC71921.1"/>
    <property type="molecule type" value="Genomic_DNA"/>
</dbReference>
<evidence type="ECO:0000256" key="3">
    <source>
        <dbReference type="ARBA" id="ARBA00022692"/>
    </source>
</evidence>
<evidence type="ECO:0000256" key="6">
    <source>
        <dbReference type="ARBA" id="ARBA00022989"/>
    </source>
</evidence>
<organism evidence="12 13">
    <name type="scientific">Naumovozyma castellii</name>
    <name type="common">Yeast</name>
    <name type="synonym">Saccharomyces castellii</name>
    <dbReference type="NCBI Taxonomy" id="27288"/>
    <lineage>
        <taxon>Eukaryota</taxon>
        <taxon>Fungi</taxon>
        <taxon>Dikarya</taxon>
        <taxon>Ascomycota</taxon>
        <taxon>Saccharomycotina</taxon>
        <taxon>Saccharomycetes</taxon>
        <taxon>Saccharomycetales</taxon>
        <taxon>Saccharomycetaceae</taxon>
        <taxon>Naumovozyma</taxon>
    </lineage>
</organism>
<comment type="subcellular location">
    <subcellularLocation>
        <location evidence="1">Endoplasmic reticulum membrane</location>
        <topology evidence="1">Single-pass type IV membrane protein</topology>
    </subcellularLocation>
</comment>
<dbReference type="GO" id="GO:0006890">
    <property type="term" value="P:retrograde vesicle-mediated transport, Golgi to endoplasmic reticulum"/>
    <property type="evidence" value="ECO:0007669"/>
    <property type="project" value="EnsemblFungi"/>
</dbReference>
<dbReference type="Proteomes" id="UP000001640">
    <property type="component" value="Chromosome 9"/>
</dbReference>
<feature type="domain" description="Sec20 C-terminal" evidence="11">
    <location>
        <begin position="168"/>
        <end position="258"/>
    </location>
</feature>
<accession>G0VK87</accession>
<dbReference type="GO" id="GO:0005789">
    <property type="term" value="C:endoplasmic reticulum membrane"/>
    <property type="evidence" value="ECO:0007669"/>
    <property type="project" value="UniProtKB-SubCell"/>
</dbReference>
<proteinExistence type="inferred from homology"/>
<keyword evidence="4" id="KW-0256">Endoplasmic reticulum</keyword>
<evidence type="ECO:0000256" key="5">
    <source>
        <dbReference type="ARBA" id="ARBA00022892"/>
    </source>
</evidence>